<feature type="domain" description="EGF-like" evidence="5">
    <location>
        <begin position="76"/>
        <end position="87"/>
    </location>
</feature>
<dbReference type="Pfam" id="PF09443">
    <property type="entry name" value="CFC"/>
    <property type="match status" value="1"/>
</dbReference>
<evidence type="ECO:0000259" key="5">
    <source>
        <dbReference type="PROSITE" id="PS00022"/>
    </source>
</evidence>
<dbReference type="InterPro" id="IPR019011">
    <property type="entry name" value="Cryptic/Cripto_CFC-dom"/>
</dbReference>
<reference evidence="7" key="1">
    <citation type="submission" date="2025-08" db="UniProtKB">
        <authorList>
            <consortium name="RefSeq"/>
        </authorList>
    </citation>
    <scope>IDENTIFICATION</scope>
    <source>
        <tissue evidence="7">Gonads</tissue>
    </source>
</reference>
<dbReference type="KEGG" id="lak:106171865"/>
<gene>
    <name evidence="7" type="primary">LOC106171865</name>
</gene>
<protein>
    <submittedName>
        <fullName evidence="7">Uncharacterized protein LOC106171865</fullName>
    </submittedName>
</protein>
<dbReference type="GeneID" id="106171865"/>
<comment type="similarity">
    <text evidence="1">Belongs to the EGF-CFC (Cripto-1/FRL1/Cryptic) family.</text>
</comment>
<dbReference type="InterPro" id="IPR000742">
    <property type="entry name" value="EGF"/>
</dbReference>
<dbReference type="OrthoDB" id="9893603at2759"/>
<proteinExistence type="inferred from homology"/>
<keyword evidence="4" id="KW-0325">Glycoprotein</keyword>
<evidence type="ECO:0000256" key="4">
    <source>
        <dbReference type="ARBA" id="ARBA00023180"/>
    </source>
</evidence>
<dbReference type="AlphaFoldDB" id="A0A1S3JCA2"/>
<name>A0A1S3JCA2_LINAN</name>
<evidence type="ECO:0000256" key="1">
    <source>
        <dbReference type="ARBA" id="ARBA00007384"/>
    </source>
</evidence>
<keyword evidence="2" id="KW-0245">EGF-like domain</keyword>
<dbReference type="InParanoid" id="A0A1S3JCA2"/>
<dbReference type="PROSITE" id="PS00022">
    <property type="entry name" value="EGF_1"/>
    <property type="match status" value="1"/>
</dbReference>
<dbReference type="Proteomes" id="UP000085678">
    <property type="component" value="Unplaced"/>
</dbReference>
<dbReference type="GO" id="GO:0007165">
    <property type="term" value="P:signal transduction"/>
    <property type="evidence" value="ECO:0007669"/>
    <property type="project" value="UniProtKB-ARBA"/>
</dbReference>
<evidence type="ECO:0000313" key="6">
    <source>
        <dbReference type="Proteomes" id="UP000085678"/>
    </source>
</evidence>
<dbReference type="RefSeq" id="XP_013407816.1">
    <property type="nucleotide sequence ID" value="XM_013552362.2"/>
</dbReference>
<keyword evidence="3" id="KW-1015">Disulfide bond</keyword>
<accession>A0A1S3JCA2</accession>
<evidence type="ECO:0000256" key="2">
    <source>
        <dbReference type="ARBA" id="ARBA00022536"/>
    </source>
</evidence>
<evidence type="ECO:0000313" key="7">
    <source>
        <dbReference type="RefSeq" id="XP_013407816.1"/>
    </source>
</evidence>
<keyword evidence="6" id="KW-1185">Reference proteome</keyword>
<dbReference type="STRING" id="7574.A0A1S3JCA2"/>
<sequence length="195" mass="22621">MAEVSKISLFLWLVFFGMFLTDIVKTLDITPLTRSWAANVSSSDNETTKTGPHILKTNYRTDCCENGGICVLGSFCKCPKKYHGRYCQHKHRRRPCGDTEHREWEQVSCNMCYCYDGILTCLPQVYDDVENCDKTKTKIFIKDFRLEWREKRKELKAKGMWDSHKGRPKISAANNAKSFSKLLLAACIYFMCQML</sequence>
<evidence type="ECO:0000256" key="3">
    <source>
        <dbReference type="ARBA" id="ARBA00023157"/>
    </source>
</evidence>
<dbReference type="SUPFAM" id="SSF57196">
    <property type="entry name" value="EGF/Laminin"/>
    <property type="match status" value="1"/>
</dbReference>
<organism evidence="6 7">
    <name type="scientific">Lingula anatina</name>
    <name type="common">Brachiopod</name>
    <name type="synonym">Lingula unguis</name>
    <dbReference type="NCBI Taxonomy" id="7574"/>
    <lineage>
        <taxon>Eukaryota</taxon>
        <taxon>Metazoa</taxon>
        <taxon>Spiralia</taxon>
        <taxon>Lophotrochozoa</taxon>
        <taxon>Brachiopoda</taxon>
        <taxon>Linguliformea</taxon>
        <taxon>Lingulata</taxon>
        <taxon>Lingulida</taxon>
        <taxon>Linguloidea</taxon>
        <taxon>Lingulidae</taxon>
        <taxon>Lingula</taxon>
    </lineage>
</organism>
<dbReference type="Gene3D" id="2.10.25.10">
    <property type="entry name" value="Laminin"/>
    <property type="match status" value="1"/>
</dbReference>